<dbReference type="PRINTS" id="PR00368">
    <property type="entry name" value="FADPNR"/>
</dbReference>
<gene>
    <name evidence="9" type="ORF">I8J34_21290</name>
</gene>
<dbReference type="Pfam" id="PF07992">
    <property type="entry name" value="Pyr_redox_2"/>
    <property type="match status" value="1"/>
</dbReference>
<proteinExistence type="inferred from homology"/>
<evidence type="ECO:0000256" key="3">
    <source>
        <dbReference type="ARBA" id="ARBA00022630"/>
    </source>
</evidence>
<comment type="cofactor">
    <cofactor evidence="1">
        <name>FAD</name>
        <dbReference type="ChEBI" id="CHEBI:57692"/>
    </cofactor>
</comment>
<feature type="domain" description="BFD-like [2Fe-2S]-binding" evidence="6">
    <location>
        <begin position="423"/>
        <end position="468"/>
    </location>
</feature>
<dbReference type="InterPro" id="IPR016156">
    <property type="entry name" value="FAD/NAD-linked_Rdtase_dimer_sf"/>
</dbReference>
<keyword evidence="5" id="KW-0812">Transmembrane</keyword>
<feature type="transmembrane region" description="Helical" evidence="5">
    <location>
        <begin position="588"/>
        <end position="608"/>
    </location>
</feature>
<dbReference type="PANTHER" id="PTHR43429:SF3">
    <property type="entry name" value="NITRITE REDUCTASE [NAD(P)H]"/>
    <property type="match status" value="1"/>
</dbReference>
<dbReference type="Gene3D" id="3.30.390.30">
    <property type="match status" value="1"/>
</dbReference>
<keyword evidence="4" id="KW-0274">FAD</keyword>
<evidence type="ECO:0000259" key="7">
    <source>
        <dbReference type="Pfam" id="PF07992"/>
    </source>
</evidence>
<evidence type="ECO:0000313" key="10">
    <source>
        <dbReference type="Proteomes" id="UP000694660"/>
    </source>
</evidence>
<dbReference type="InterPro" id="IPR023753">
    <property type="entry name" value="FAD/NAD-binding_dom"/>
</dbReference>
<organism evidence="9 10">
    <name type="scientific">Denitromonas iodatirespirans</name>
    <dbReference type="NCBI Taxonomy" id="2795389"/>
    <lineage>
        <taxon>Bacteria</taxon>
        <taxon>Pseudomonadati</taxon>
        <taxon>Pseudomonadota</taxon>
        <taxon>Betaproteobacteria</taxon>
        <taxon>Rhodocyclales</taxon>
        <taxon>Zoogloeaceae</taxon>
        <taxon>Denitromonas</taxon>
    </lineage>
</organism>
<reference evidence="10" key="1">
    <citation type="journal article" date="2022" name="ISME J.">
        <title>Genetic and phylogenetic analysis of dissimilatory iodate-reducing bacteria identifies potential niches across the world's oceans.</title>
        <authorList>
            <person name="Reyes-Umana V."/>
            <person name="Henning Z."/>
            <person name="Lee K."/>
            <person name="Barnum T.P."/>
            <person name="Coates J.D."/>
        </authorList>
    </citation>
    <scope>NUCLEOTIDE SEQUENCE [LARGE SCALE GENOMIC DNA]</scope>
    <source>
        <strain evidence="10">IR12</strain>
    </source>
</reference>
<dbReference type="Pfam" id="PF18267">
    <property type="entry name" value="Rubredoxin_C"/>
    <property type="match status" value="1"/>
</dbReference>
<dbReference type="InterPro" id="IPR036188">
    <property type="entry name" value="FAD/NAD-bd_sf"/>
</dbReference>
<dbReference type="PANTHER" id="PTHR43429">
    <property type="entry name" value="PYRIDINE NUCLEOTIDE-DISULFIDE OXIDOREDUCTASE DOMAIN-CONTAINING"/>
    <property type="match status" value="1"/>
</dbReference>
<evidence type="ECO:0000256" key="5">
    <source>
        <dbReference type="SAM" id="Phobius"/>
    </source>
</evidence>
<feature type="domain" description="FAD/NAD(P)-binding" evidence="7">
    <location>
        <begin position="12"/>
        <end position="301"/>
    </location>
</feature>
<evidence type="ECO:0000313" key="9">
    <source>
        <dbReference type="EMBL" id="MBT0963723.1"/>
    </source>
</evidence>
<evidence type="ECO:0000256" key="2">
    <source>
        <dbReference type="ARBA" id="ARBA00006442"/>
    </source>
</evidence>
<dbReference type="Gene3D" id="3.50.50.60">
    <property type="entry name" value="FAD/NAD(P)-binding domain"/>
    <property type="match status" value="2"/>
</dbReference>
<dbReference type="PRINTS" id="PR00469">
    <property type="entry name" value="PNDRDTASEII"/>
</dbReference>
<keyword evidence="3" id="KW-0285">Flavoprotein</keyword>
<dbReference type="AlphaFoldDB" id="A0A944DIW1"/>
<evidence type="ECO:0000259" key="8">
    <source>
        <dbReference type="Pfam" id="PF18267"/>
    </source>
</evidence>
<evidence type="ECO:0000259" key="6">
    <source>
        <dbReference type="Pfam" id="PF04324"/>
    </source>
</evidence>
<feature type="transmembrane region" description="Helical" evidence="5">
    <location>
        <begin position="522"/>
        <end position="541"/>
    </location>
</feature>
<dbReference type="InterPro" id="IPR007419">
    <property type="entry name" value="BFD-like_2Fe2S-bd_dom"/>
</dbReference>
<feature type="domain" description="NADH-rubredoxin oxidoreductase C-terminal" evidence="8">
    <location>
        <begin position="318"/>
        <end position="388"/>
    </location>
</feature>
<dbReference type="EMBL" id="JAEKFT010000036">
    <property type="protein sequence ID" value="MBT0963723.1"/>
    <property type="molecule type" value="Genomic_DNA"/>
</dbReference>
<keyword evidence="5" id="KW-1133">Transmembrane helix</keyword>
<feature type="transmembrane region" description="Helical" evidence="5">
    <location>
        <begin position="482"/>
        <end position="502"/>
    </location>
</feature>
<dbReference type="InterPro" id="IPR050260">
    <property type="entry name" value="FAD-bd_OxRdtase"/>
</dbReference>
<protein>
    <submittedName>
        <fullName evidence="9">NAD(P)/FAD-dependent oxidoreductase</fullName>
    </submittedName>
</protein>
<dbReference type="GO" id="GO:0016491">
    <property type="term" value="F:oxidoreductase activity"/>
    <property type="evidence" value="ECO:0007669"/>
    <property type="project" value="InterPro"/>
</dbReference>
<comment type="caution">
    <text evidence="9">The sequence shown here is derived from an EMBL/GenBank/DDBJ whole genome shotgun (WGS) entry which is preliminary data.</text>
</comment>
<dbReference type="RefSeq" id="WP_214363654.1">
    <property type="nucleotide sequence ID" value="NZ_JAEKFT010000036.1"/>
</dbReference>
<feature type="transmembrane region" description="Helical" evidence="5">
    <location>
        <begin position="553"/>
        <end position="576"/>
    </location>
</feature>
<dbReference type="InterPro" id="IPR041575">
    <property type="entry name" value="Rubredoxin_C"/>
</dbReference>
<dbReference type="Pfam" id="PF04324">
    <property type="entry name" value="Fer2_BFD"/>
    <property type="match status" value="1"/>
</dbReference>
<dbReference type="Gene3D" id="1.10.10.1100">
    <property type="entry name" value="BFD-like [2Fe-2S]-binding domain"/>
    <property type="match status" value="1"/>
</dbReference>
<dbReference type="SUPFAM" id="SSF51905">
    <property type="entry name" value="FAD/NAD(P)-binding domain"/>
    <property type="match status" value="1"/>
</dbReference>
<dbReference type="Proteomes" id="UP000694660">
    <property type="component" value="Unassembled WGS sequence"/>
</dbReference>
<dbReference type="InterPro" id="IPR041854">
    <property type="entry name" value="BFD-like_2Fe2S-bd_dom_sf"/>
</dbReference>
<keyword evidence="10" id="KW-1185">Reference proteome</keyword>
<evidence type="ECO:0000256" key="4">
    <source>
        <dbReference type="ARBA" id="ARBA00022827"/>
    </source>
</evidence>
<accession>A0A944DIW1</accession>
<feature type="transmembrane region" description="Helical" evidence="5">
    <location>
        <begin position="628"/>
        <end position="650"/>
    </location>
</feature>
<sequence>MRPAAETSERPVVVVGSGPAGHRVVQAIGAQAPGRAIVWYGEEPWSPYNRIKLSSLLVGEVRWEALTVPTVLPAAVTTRFGCRIARIDRAAGEVIDAQGLRQAYGALVLATGSRPHLPDIPGIDLPGVFTFRDLNDAQRLQARTVRSRVTVVIGGGLLGLEAARAMRRYHTRVIVIEHADRLMPRQLDAEGAAWLAQSVHAAGIETRVSAAVKGIEGGREVSGVLLRGGEVIACDTVIVATGIRPNIELALRAGLPVGRGIKIEDDTRTADPRIHAVGECAEHRGEVYGLVAPGLEQAAVAANRICGGDAVYTGSVAATRLKVMGCAVFSIGEVERQGPADTARASAFADPDGDGYRRVLIRQGRIVGAQAVGPWAEMSRVQEAVRSGRRVLPWQRLRFARIGQLWPDADAGDVRLWPAEATVCHCTGVTRGQLTGALARGCASVEALGADTGAGSVCGSCRPLLAELADAGALPAVRGWRALVGLGAVALLLALVYLLTTIPFPDTAELAWRWDVIWRDSVWKQATGYTALGAMVLLAVIGLRKRWPRLAALWDFAGWRVVHGLLGALLVAVMWVHTGGRLGVRLDALMSAMAVLAILSGAAIALVVSRQQDLPPARVRRLQRGATWVHILALWPLPVLLGVHILKAYYF</sequence>
<evidence type="ECO:0000256" key="1">
    <source>
        <dbReference type="ARBA" id="ARBA00001974"/>
    </source>
</evidence>
<comment type="similarity">
    <text evidence="2">Belongs to the FAD-dependent oxidoreductase family.</text>
</comment>
<name>A0A944DIW1_DENI1</name>
<keyword evidence="5" id="KW-0472">Membrane</keyword>